<dbReference type="InterPro" id="IPR036873">
    <property type="entry name" value="Rhodanese-like_dom_sf"/>
</dbReference>
<accession>A0A936TGZ4</accession>
<reference evidence="2 3" key="1">
    <citation type="submission" date="2020-10" db="EMBL/GenBank/DDBJ databases">
        <title>Connecting structure to function with the recovery of over 1000 high-quality activated sludge metagenome-assembled genomes encoding full-length rRNA genes using long-read sequencing.</title>
        <authorList>
            <person name="Singleton C.M."/>
            <person name="Petriglieri F."/>
            <person name="Kristensen J.M."/>
            <person name="Kirkegaard R.H."/>
            <person name="Michaelsen T.Y."/>
            <person name="Andersen M.H."/>
            <person name="Karst S.M."/>
            <person name="Dueholm M.S."/>
            <person name="Nielsen P.H."/>
            <person name="Albertsen M."/>
        </authorList>
    </citation>
    <scope>NUCLEOTIDE SEQUENCE [LARGE SCALE GENOMIC DNA]</scope>
    <source>
        <strain evidence="2">Lyne_18-Q3-R50-59_MAXAC.006</strain>
    </source>
</reference>
<name>A0A936TGZ4_9ACTN</name>
<dbReference type="PANTHER" id="PTHR43031:SF1">
    <property type="entry name" value="PYRIDINE NUCLEOTIDE-DISULPHIDE OXIDOREDUCTASE"/>
    <property type="match status" value="1"/>
</dbReference>
<sequence length="108" mass="11685">MSDVPQISIEHLITDLEQGVPLIDVRERDEYEEARVPGAQLMPLVELPERLGAIPTGEPIDLICRSGNRSQRAAEFLIGQGYLPRNVAGGTDAWIGAGYRVDTGSQGA</sequence>
<dbReference type="EMBL" id="JADJZA010000008">
    <property type="protein sequence ID" value="MBK9298260.1"/>
    <property type="molecule type" value="Genomic_DNA"/>
</dbReference>
<evidence type="ECO:0000259" key="1">
    <source>
        <dbReference type="PROSITE" id="PS50206"/>
    </source>
</evidence>
<dbReference type="AlphaFoldDB" id="A0A936TGZ4"/>
<dbReference type="Pfam" id="PF00581">
    <property type="entry name" value="Rhodanese"/>
    <property type="match status" value="1"/>
</dbReference>
<gene>
    <name evidence="2" type="ORF">IPN02_15760</name>
</gene>
<dbReference type="Proteomes" id="UP000727993">
    <property type="component" value="Unassembled WGS sequence"/>
</dbReference>
<evidence type="ECO:0000313" key="2">
    <source>
        <dbReference type="EMBL" id="MBK9298260.1"/>
    </source>
</evidence>
<dbReference type="PANTHER" id="PTHR43031">
    <property type="entry name" value="FAD-DEPENDENT OXIDOREDUCTASE"/>
    <property type="match status" value="1"/>
</dbReference>
<dbReference type="InterPro" id="IPR050229">
    <property type="entry name" value="GlpE_sulfurtransferase"/>
</dbReference>
<evidence type="ECO:0000313" key="3">
    <source>
        <dbReference type="Proteomes" id="UP000727993"/>
    </source>
</evidence>
<organism evidence="2 3">
    <name type="scientific">Candidatus Neomicrothrix subdominans</name>
    <dbReference type="NCBI Taxonomy" id="2954438"/>
    <lineage>
        <taxon>Bacteria</taxon>
        <taxon>Bacillati</taxon>
        <taxon>Actinomycetota</taxon>
        <taxon>Acidimicrobiia</taxon>
        <taxon>Acidimicrobiales</taxon>
        <taxon>Microthrixaceae</taxon>
        <taxon>Candidatus Neomicrothrix</taxon>
    </lineage>
</organism>
<dbReference type="SUPFAM" id="SSF52821">
    <property type="entry name" value="Rhodanese/Cell cycle control phosphatase"/>
    <property type="match status" value="1"/>
</dbReference>
<dbReference type="Gene3D" id="3.40.250.10">
    <property type="entry name" value="Rhodanese-like domain"/>
    <property type="match status" value="1"/>
</dbReference>
<dbReference type="PROSITE" id="PS50206">
    <property type="entry name" value="RHODANESE_3"/>
    <property type="match status" value="1"/>
</dbReference>
<comment type="caution">
    <text evidence="2">The sequence shown here is derived from an EMBL/GenBank/DDBJ whole genome shotgun (WGS) entry which is preliminary data.</text>
</comment>
<protein>
    <submittedName>
        <fullName evidence="2">Rhodanese-like domain-containing protein</fullName>
    </submittedName>
</protein>
<dbReference type="SMART" id="SM00450">
    <property type="entry name" value="RHOD"/>
    <property type="match status" value="1"/>
</dbReference>
<proteinExistence type="predicted"/>
<feature type="domain" description="Rhodanese" evidence="1">
    <location>
        <begin position="16"/>
        <end position="103"/>
    </location>
</feature>
<dbReference type="CDD" id="cd00158">
    <property type="entry name" value="RHOD"/>
    <property type="match status" value="1"/>
</dbReference>
<dbReference type="InterPro" id="IPR001763">
    <property type="entry name" value="Rhodanese-like_dom"/>
</dbReference>